<keyword evidence="3" id="KW-1185">Reference proteome</keyword>
<proteinExistence type="predicted"/>
<feature type="transmembrane region" description="Helical" evidence="1">
    <location>
        <begin position="100"/>
        <end position="130"/>
    </location>
</feature>
<protein>
    <submittedName>
        <fullName evidence="2">ABC-2 type transport system permease protein</fullName>
    </submittedName>
</protein>
<feature type="transmembrane region" description="Helical" evidence="1">
    <location>
        <begin position="21"/>
        <end position="45"/>
    </location>
</feature>
<reference evidence="2 3" key="1">
    <citation type="submission" date="2020-08" db="EMBL/GenBank/DDBJ databases">
        <title>Sequencing the genomes of 1000 actinobacteria strains.</title>
        <authorList>
            <person name="Klenk H.-P."/>
        </authorList>
    </citation>
    <scope>NUCLEOTIDE SEQUENCE [LARGE SCALE GENOMIC DNA]</scope>
    <source>
        <strain evidence="2 3">DSM 44230</strain>
    </source>
</reference>
<dbReference type="RefSeq" id="WP_185005866.1">
    <property type="nucleotide sequence ID" value="NZ_BAAAUI010000009.1"/>
</dbReference>
<organism evidence="2 3">
    <name type="scientific">Crossiella cryophila</name>
    <dbReference type="NCBI Taxonomy" id="43355"/>
    <lineage>
        <taxon>Bacteria</taxon>
        <taxon>Bacillati</taxon>
        <taxon>Actinomycetota</taxon>
        <taxon>Actinomycetes</taxon>
        <taxon>Pseudonocardiales</taxon>
        <taxon>Pseudonocardiaceae</taxon>
        <taxon>Crossiella</taxon>
    </lineage>
</organism>
<dbReference type="Proteomes" id="UP000533598">
    <property type="component" value="Unassembled WGS sequence"/>
</dbReference>
<feature type="transmembrane region" description="Helical" evidence="1">
    <location>
        <begin position="173"/>
        <end position="192"/>
    </location>
</feature>
<comment type="caution">
    <text evidence="2">The sequence shown here is derived from an EMBL/GenBank/DDBJ whole genome shotgun (WGS) entry which is preliminary data.</text>
</comment>
<evidence type="ECO:0000313" key="3">
    <source>
        <dbReference type="Proteomes" id="UP000533598"/>
    </source>
</evidence>
<accession>A0A7W7FWM9</accession>
<feature type="transmembrane region" description="Helical" evidence="1">
    <location>
        <begin position="400"/>
        <end position="429"/>
    </location>
</feature>
<keyword evidence="1" id="KW-0472">Membrane</keyword>
<evidence type="ECO:0000313" key="2">
    <source>
        <dbReference type="EMBL" id="MBB4680210.1"/>
    </source>
</evidence>
<feature type="transmembrane region" description="Helical" evidence="1">
    <location>
        <begin position="231"/>
        <end position="252"/>
    </location>
</feature>
<dbReference type="AlphaFoldDB" id="A0A7W7FWM9"/>
<feature type="transmembrane region" description="Helical" evidence="1">
    <location>
        <begin position="136"/>
        <end position="161"/>
    </location>
</feature>
<feature type="transmembrane region" description="Helical" evidence="1">
    <location>
        <begin position="331"/>
        <end position="352"/>
    </location>
</feature>
<gene>
    <name evidence="2" type="ORF">HNR67_006328</name>
</gene>
<name>A0A7W7FWM9_9PSEU</name>
<feature type="transmembrane region" description="Helical" evidence="1">
    <location>
        <begin position="373"/>
        <end position="394"/>
    </location>
</feature>
<sequence>MAWRFLALRWRVLRNTCAAGSGGRVLALVLGVVFGLFLGGQGFVLLANAGDGTAEDALSRTALIGTVITALWLLGPLLHGTDDTLQPARFALLPLTRRQLTTGFLIAALVSVPALATLVATSGTIVAAGAHGSFPALVAVLGLLLGLAVCLIGSRVLSAAFARLLGNRRARDLATAVVFLLGVGAWLAWTTLSGRLFTGTWAGWLPGAQVLAWTPLAAPYSAWQAAANGEVLAALAKLGVGLGTVLLLAWCWGRLLTSTMTAARASDPSRLRAVPGELIPRWLIPSGPGGAVLARLLRMWLRDNRFRFALISSLVLPFALAFAWRSAPVELITAIAGSAAALSLVSTFGYDGPAYATHLLAAVPARVDLRARLAANAMVGVPLVAVTAVALGLFRADNTAILPALGAGVAAYGCAAGLCALLAATTPFVPAPPDKPFASPPGGQVKPALVAYGGLLGGLALGAPVLAVALLVPAGAWLALPLGLGWAAVAAESGVLLGARRVDRCGPEILLAVTPGR</sequence>
<evidence type="ECO:0000256" key="1">
    <source>
        <dbReference type="SAM" id="Phobius"/>
    </source>
</evidence>
<keyword evidence="1" id="KW-1133">Transmembrane helix</keyword>
<dbReference type="EMBL" id="JACHMH010000001">
    <property type="protein sequence ID" value="MBB4680210.1"/>
    <property type="molecule type" value="Genomic_DNA"/>
</dbReference>
<feature type="transmembrane region" description="Helical" evidence="1">
    <location>
        <begin position="306"/>
        <end position="325"/>
    </location>
</feature>
<feature type="transmembrane region" description="Helical" evidence="1">
    <location>
        <begin position="478"/>
        <end position="499"/>
    </location>
</feature>
<feature type="transmembrane region" description="Helical" evidence="1">
    <location>
        <begin position="57"/>
        <end position="79"/>
    </location>
</feature>
<keyword evidence="1" id="KW-0812">Transmembrane</keyword>
<feature type="transmembrane region" description="Helical" evidence="1">
    <location>
        <begin position="449"/>
        <end position="472"/>
    </location>
</feature>